<accession>A0A0D0Q6C6</accession>
<keyword evidence="2" id="KW-1185">Reference proteome</keyword>
<reference evidence="1 2" key="1">
    <citation type="submission" date="2013-01" db="EMBL/GenBank/DDBJ databases">
        <authorList>
            <person name="Fiebig A."/>
            <person name="Goeker M."/>
            <person name="Klenk H.-P.P."/>
        </authorList>
    </citation>
    <scope>NUCLEOTIDE SEQUENCE [LARGE SCALE GENOMIC DNA]</scope>
    <source>
        <strain evidence="1 2">DSM 24838</strain>
    </source>
</reference>
<evidence type="ECO:0000313" key="1">
    <source>
        <dbReference type="EMBL" id="KIQ68012.1"/>
    </source>
</evidence>
<proteinExistence type="predicted"/>
<name>A0A0D0Q6C6_9RHOB</name>
<evidence type="ECO:0000313" key="2">
    <source>
        <dbReference type="Proteomes" id="UP000035100"/>
    </source>
</evidence>
<dbReference type="eggNOG" id="ENOG50347JW">
    <property type="taxonomic scope" value="Bacteria"/>
</dbReference>
<protein>
    <recommendedName>
        <fullName evidence="3">DUF4189 domain-containing protein</fullName>
    </recommendedName>
</protein>
<gene>
    <name evidence="1" type="ORF">Wenmar_03468</name>
</gene>
<sequence length="207" mass="21496">MLTLIAGLVLGAAAPALPDLPGHLEIDFQLPAERVILYPPSGELRMLSGLRLSPEAQQAFDTEFRPTTYFSAFATSKSGGWGYATTTNSAEAARAIAMGECRSSNDDCILVAEIVPRGYREPGPGDITMTPEVAELYRNPAAAGAPDGAARAMAISADGAYALVWGLPDQAAADGAAISDCGQHLNHDLPGVEPMPCFVVPGLPGTN</sequence>
<dbReference type="Proteomes" id="UP000035100">
    <property type="component" value="Unassembled WGS sequence"/>
</dbReference>
<organism evidence="1 2">
    <name type="scientific">Wenxinia marina DSM 24838</name>
    <dbReference type="NCBI Taxonomy" id="1123501"/>
    <lineage>
        <taxon>Bacteria</taxon>
        <taxon>Pseudomonadati</taxon>
        <taxon>Pseudomonadota</taxon>
        <taxon>Alphaproteobacteria</taxon>
        <taxon>Rhodobacterales</taxon>
        <taxon>Roseobacteraceae</taxon>
        <taxon>Wenxinia</taxon>
    </lineage>
</organism>
<evidence type="ECO:0008006" key="3">
    <source>
        <dbReference type="Google" id="ProtNLM"/>
    </source>
</evidence>
<dbReference type="AlphaFoldDB" id="A0A0D0Q6C6"/>
<dbReference type="OrthoDB" id="7860041at2"/>
<dbReference type="RefSeq" id="WP_018302227.1">
    <property type="nucleotide sequence ID" value="NZ_KB902282.1"/>
</dbReference>
<dbReference type="EMBL" id="AONG01000018">
    <property type="protein sequence ID" value="KIQ68012.1"/>
    <property type="molecule type" value="Genomic_DNA"/>
</dbReference>
<comment type="caution">
    <text evidence="1">The sequence shown here is derived from an EMBL/GenBank/DDBJ whole genome shotgun (WGS) entry which is preliminary data.</text>
</comment>